<evidence type="ECO:0000259" key="11">
    <source>
        <dbReference type="Pfam" id="PF08544"/>
    </source>
</evidence>
<keyword evidence="5 9" id="KW-0547">Nucleotide-binding</keyword>
<dbReference type="Gene3D" id="3.30.230.10">
    <property type="match status" value="1"/>
</dbReference>
<comment type="function">
    <text evidence="9">Catalyzes the phosphorylation of the position 2 hydroxy group of 4-diphosphocytidyl-2C-methyl-D-erythritol.</text>
</comment>
<dbReference type="EC" id="2.7.1.148" evidence="2 9"/>
<evidence type="ECO:0000256" key="3">
    <source>
        <dbReference type="ARBA" id="ARBA00017473"/>
    </source>
</evidence>
<gene>
    <name evidence="9" type="primary">ispE</name>
    <name evidence="12" type="ORF">BLX24_04075</name>
</gene>
<organism evidence="12 13">
    <name type="scientific">Arsenicibacter rosenii</name>
    <dbReference type="NCBI Taxonomy" id="1750698"/>
    <lineage>
        <taxon>Bacteria</taxon>
        <taxon>Pseudomonadati</taxon>
        <taxon>Bacteroidota</taxon>
        <taxon>Cytophagia</taxon>
        <taxon>Cytophagales</taxon>
        <taxon>Spirosomataceae</taxon>
        <taxon>Arsenicibacter</taxon>
    </lineage>
</organism>
<feature type="domain" description="GHMP kinase C-terminal" evidence="11">
    <location>
        <begin position="209"/>
        <end position="253"/>
    </location>
</feature>
<feature type="binding site" evidence="9">
    <location>
        <begin position="90"/>
        <end position="100"/>
    </location>
    <ligand>
        <name>ATP</name>
        <dbReference type="ChEBI" id="CHEBI:30616"/>
    </ligand>
</feature>
<dbReference type="InterPro" id="IPR036554">
    <property type="entry name" value="GHMP_kinase_C_sf"/>
</dbReference>
<keyword evidence="9" id="KW-0414">Isoprene biosynthesis</keyword>
<evidence type="ECO:0000256" key="7">
    <source>
        <dbReference type="ARBA" id="ARBA00022840"/>
    </source>
</evidence>
<dbReference type="Proteomes" id="UP000181790">
    <property type="component" value="Unassembled WGS sequence"/>
</dbReference>
<dbReference type="SUPFAM" id="SSF54211">
    <property type="entry name" value="Ribosomal protein S5 domain 2-like"/>
    <property type="match status" value="1"/>
</dbReference>
<dbReference type="UniPathway" id="UPA00056">
    <property type="reaction ID" value="UER00094"/>
</dbReference>
<feature type="active site" evidence="9">
    <location>
        <position position="132"/>
    </location>
</feature>
<comment type="caution">
    <text evidence="12">The sequence shown here is derived from an EMBL/GenBank/DDBJ whole genome shotgun (WGS) entry which is preliminary data.</text>
</comment>
<accession>A0A1S2VMN8</accession>
<protein>
    <recommendedName>
        <fullName evidence="3 9">4-diphosphocytidyl-2-C-methyl-D-erythritol kinase</fullName>
        <shortName evidence="9">CMK</shortName>
        <ecNumber evidence="2 9">2.7.1.148</ecNumber>
    </recommendedName>
    <alternativeName>
        <fullName evidence="8 9">4-(cytidine-5'-diphospho)-2-C-methyl-D-erythritol kinase</fullName>
    </alternativeName>
</protein>
<evidence type="ECO:0000256" key="9">
    <source>
        <dbReference type="HAMAP-Rule" id="MF_00061"/>
    </source>
</evidence>
<dbReference type="OrthoDB" id="9809438at2"/>
<evidence type="ECO:0000256" key="5">
    <source>
        <dbReference type="ARBA" id="ARBA00022741"/>
    </source>
</evidence>
<dbReference type="HAMAP" id="MF_00061">
    <property type="entry name" value="IspE"/>
    <property type="match status" value="1"/>
</dbReference>
<comment type="pathway">
    <text evidence="9">Isoprenoid biosynthesis; isopentenyl diphosphate biosynthesis via DXP pathway; isopentenyl diphosphate from 1-deoxy-D-xylulose 5-phosphate: step 3/6.</text>
</comment>
<dbReference type="Gene3D" id="3.30.70.890">
    <property type="entry name" value="GHMP kinase, C-terminal domain"/>
    <property type="match status" value="1"/>
</dbReference>
<name>A0A1S2VMN8_9BACT</name>
<dbReference type="PIRSF" id="PIRSF010376">
    <property type="entry name" value="IspE"/>
    <property type="match status" value="1"/>
</dbReference>
<dbReference type="SUPFAM" id="SSF55060">
    <property type="entry name" value="GHMP Kinase, C-terminal domain"/>
    <property type="match status" value="1"/>
</dbReference>
<comment type="catalytic activity">
    <reaction evidence="9">
        <text>4-CDP-2-C-methyl-D-erythritol + ATP = 4-CDP-2-C-methyl-D-erythritol 2-phosphate + ADP + H(+)</text>
        <dbReference type="Rhea" id="RHEA:18437"/>
        <dbReference type="ChEBI" id="CHEBI:15378"/>
        <dbReference type="ChEBI" id="CHEBI:30616"/>
        <dbReference type="ChEBI" id="CHEBI:57823"/>
        <dbReference type="ChEBI" id="CHEBI:57919"/>
        <dbReference type="ChEBI" id="CHEBI:456216"/>
        <dbReference type="EC" id="2.7.1.148"/>
    </reaction>
</comment>
<evidence type="ECO:0000256" key="8">
    <source>
        <dbReference type="ARBA" id="ARBA00032554"/>
    </source>
</evidence>
<evidence type="ECO:0000256" key="4">
    <source>
        <dbReference type="ARBA" id="ARBA00022679"/>
    </source>
</evidence>
<comment type="similarity">
    <text evidence="1 9">Belongs to the GHMP kinase family. IspE subfamily.</text>
</comment>
<reference evidence="12 13" key="1">
    <citation type="submission" date="2016-10" db="EMBL/GenBank/DDBJ databases">
        <title>Arsenicibacter rosenii gen. nov., sp. nov., an efficient arsenic-methylating bacterium isolated from an arsenic-contaminated paddy soil.</title>
        <authorList>
            <person name="Huang K."/>
        </authorList>
    </citation>
    <scope>NUCLEOTIDE SEQUENCE [LARGE SCALE GENOMIC DNA]</scope>
    <source>
        <strain evidence="12 13">SM-1</strain>
    </source>
</reference>
<keyword evidence="4 9" id="KW-0808">Transferase</keyword>
<keyword evidence="7 9" id="KW-0067">ATP-binding</keyword>
<dbReference type="InterPro" id="IPR014721">
    <property type="entry name" value="Ribsml_uS5_D2-typ_fold_subgr"/>
</dbReference>
<dbReference type="AlphaFoldDB" id="A0A1S2VMN8"/>
<dbReference type="InterPro" id="IPR013750">
    <property type="entry name" value="GHMP_kinase_C_dom"/>
</dbReference>
<proteinExistence type="inferred from homology"/>
<evidence type="ECO:0000256" key="6">
    <source>
        <dbReference type="ARBA" id="ARBA00022777"/>
    </source>
</evidence>
<dbReference type="GO" id="GO:0005524">
    <property type="term" value="F:ATP binding"/>
    <property type="evidence" value="ECO:0007669"/>
    <property type="project" value="UniProtKB-UniRule"/>
</dbReference>
<dbReference type="RefSeq" id="WP_071501833.1">
    <property type="nucleotide sequence ID" value="NZ_MORL01000002.1"/>
</dbReference>
<evidence type="ECO:0000259" key="10">
    <source>
        <dbReference type="Pfam" id="PF00288"/>
    </source>
</evidence>
<keyword evidence="13" id="KW-1185">Reference proteome</keyword>
<dbReference type="GO" id="GO:0016114">
    <property type="term" value="P:terpenoid biosynthetic process"/>
    <property type="evidence" value="ECO:0007669"/>
    <property type="project" value="InterPro"/>
</dbReference>
<evidence type="ECO:0000313" key="13">
    <source>
        <dbReference type="Proteomes" id="UP000181790"/>
    </source>
</evidence>
<evidence type="ECO:0000313" key="12">
    <source>
        <dbReference type="EMBL" id="OIN60037.1"/>
    </source>
</evidence>
<dbReference type="InterPro" id="IPR006204">
    <property type="entry name" value="GHMP_kinase_N_dom"/>
</dbReference>
<dbReference type="InterPro" id="IPR020568">
    <property type="entry name" value="Ribosomal_Su5_D2-typ_SF"/>
</dbReference>
<dbReference type="GO" id="GO:0019288">
    <property type="term" value="P:isopentenyl diphosphate biosynthetic process, methylerythritol 4-phosphate pathway"/>
    <property type="evidence" value="ECO:0007669"/>
    <property type="project" value="UniProtKB-UniRule"/>
</dbReference>
<evidence type="ECO:0000256" key="2">
    <source>
        <dbReference type="ARBA" id="ARBA00012052"/>
    </source>
</evidence>
<dbReference type="PANTHER" id="PTHR43527">
    <property type="entry name" value="4-DIPHOSPHOCYTIDYL-2-C-METHYL-D-ERYTHRITOL KINASE, CHLOROPLASTIC"/>
    <property type="match status" value="1"/>
</dbReference>
<dbReference type="InterPro" id="IPR004424">
    <property type="entry name" value="IspE"/>
</dbReference>
<dbReference type="Pfam" id="PF08544">
    <property type="entry name" value="GHMP_kinases_C"/>
    <property type="match status" value="1"/>
</dbReference>
<feature type="active site" evidence="9">
    <location>
        <position position="8"/>
    </location>
</feature>
<dbReference type="GO" id="GO:0050515">
    <property type="term" value="F:4-(cytidine 5'-diphospho)-2-C-methyl-D-erythritol kinase activity"/>
    <property type="evidence" value="ECO:0007669"/>
    <property type="project" value="UniProtKB-UniRule"/>
</dbReference>
<feature type="domain" description="GHMP kinase N-terminal" evidence="10">
    <location>
        <begin position="63"/>
        <end position="137"/>
    </location>
</feature>
<dbReference type="PANTHER" id="PTHR43527:SF2">
    <property type="entry name" value="4-DIPHOSPHOCYTIDYL-2-C-METHYL-D-ERYTHRITOL KINASE, CHLOROPLASTIC"/>
    <property type="match status" value="1"/>
</dbReference>
<evidence type="ECO:0000256" key="1">
    <source>
        <dbReference type="ARBA" id="ARBA00009684"/>
    </source>
</evidence>
<keyword evidence="6 9" id="KW-0418">Kinase</keyword>
<dbReference type="Pfam" id="PF00288">
    <property type="entry name" value="GHMP_kinases_N"/>
    <property type="match status" value="1"/>
</dbReference>
<sequence length="269" mass="29546">MVVFPTSKINIGLQITEKRPDGFHNLLSCFYPVGWGDVLELIPADTFSFSASGIPIDGPPEKNLCVRAYNALSADFKLPPVHLHLHKLVPIGAGLGGGSADAAFVLKMLNERFGLGLSVSQLEDYARPIGSDCAFFIQNRPLYCVEKGDVFKEIAVNLAGYHIVLIYPDLAISTAEAYAGVVPEKPAIPLDILLTQPIQEWRHTVINDFERSLFPRYPVLQQVKNSLYDLGAVYASMSGSGSTIYGIFASEPELNSRFSHYTVWQGKLL</sequence>
<dbReference type="EMBL" id="MORL01000002">
    <property type="protein sequence ID" value="OIN60037.1"/>
    <property type="molecule type" value="Genomic_DNA"/>
</dbReference>